<dbReference type="RefSeq" id="XP_022135530.1">
    <property type="nucleotide sequence ID" value="XM_022279838.1"/>
</dbReference>
<sequence>MVSTMAEPFLGLGFSIFFWILISTSVAADPSLQEFEALHFPSELEQLKSKISFLESKIDERDYELRKKDQIILQLEKIIREKSNKVVTLESEIAFLRQKGPSDSKEHTSKEYTHTRTDELEKQVYGSCRSCFAVLLNHLQTFWHESGRPVANKAFFELLKRKAQVQQWLKIQVEVIVTERIPNLIEQCLVFTTYVKSHVRCWATKTVDMYYEVKNYGVPLALQFFQEWIPNLIEECLVFTTYVKSHVRCWATKTVDMYYIAKNYALAQALQFFQECIRNLPEQRTVVTTFVKPHVRSCATKTVDMYYKVKNYAVPQTLQFFQEWIPNLIEQCLVFTTYLKPHVQGFSTKTVDMYYKVKNYAVPQALQFFQVHGGWYSRWFADRLSHLQSLWNENGGVVANKAYQKVLESKAQIWQWLGIHP</sequence>
<dbReference type="KEGG" id="mcha:111007463"/>
<organism evidence="3 4">
    <name type="scientific">Momordica charantia</name>
    <name type="common">Bitter gourd</name>
    <name type="synonym">Balsam pear</name>
    <dbReference type="NCBI Taxonomy" id="3673"/>
    <lineage>
        <taxon>Eukaryota</taxon>
        <taxon>Viridiplantae</taxon>
        <taxon>Streptophyta</taxon>
        <taxon>Embryophyta</taxon>
        <taxon>Tracheophyta</taxon>
        <taxon>Spermatophyta</taxon>
        <taxon>Magnoliopsida</taxon>
        <taxon>eudicotyledons</taxon>
        <taxon>Gunneridae</taxon>
        <taxon>Pentapetalae</taxon>
        <taxon>rosids</taxon>
        <taxon>fabids</taxon>
        <taxon>Cucurbitales</taxon>
        <taxon>Cucurbitaceae</taxon>
        <taxon>Momordiceae</taxon>
        <taxon>Momordica</taxon>
    </lineage>
</organism>
<feature type="signal peptide" evidence="2">
    <location>
        <begin position="1"/>
        <end position="28"/>
    </location>
</feature>
<evidence type="ECO:0000256" key="2">
    <source>
        <dbReference type="SAM" id="SignalP"/>
    </source>
</evidence>
<keyword evidence="2" id="KW-0732">Signal</keyword>
<accession>A0A6J1C1A5</accession>
<dbReference type="GeneID" id="111007463"/>
<evidence type="ECO:0000313" key="4">
    <source>
        <dbReference type="RefSeq" id="XP_022135530.1"/>
    </source>
</evidence>
<feature type="coiled-coil region" evidence="1">
    <location>
        <begin position="44"/>
        <end position="99"/>
    </location>
</feature>
<proteinExistence type="predicted"/>
<dbReference type="Proteomes" id="UP000504603">
    <property type="component" value="Unplaced"/>
</dbReference>
<dbReference type="PANTHER" id="PTHR34360:SF1">
    <property type="entry name" value="OS08G0519400 PROTEIN"/>
    <property type="match status" value="1"/>
</dbReference>
<dbReference type="PANTHER" id="PTHR34360">
    <property type="entry name" value="OS08G0519400 PROTEIN"/>
    <property type="match status" value="1"/>
</dbReference>
<dbReference type="OrthoDB" id="1435327at2759"/>
<evidence type="ECO:0000256" key="1">
    <source>
        <dbReference type="SAM" id="Coils"/>
    </source>
</evidence>
<keyword evidence="1" id="KW-0175">Coiled coil</keyword>
<keyword evidence="3" id="KW-1185">Reference proteome</keyword>
<gene>
    <name evidence="4" type="primary">LOC111007463</name>
</gene>
<dbReference type="AlphaFoldDB" id="A0A6J1C1A5"/>
<feature type="chain" id="PRO_5026919569" evidence="2">
    <location>
        <begin position="29"/>
        <end position="421"/>
    </location>
</feature>
<name>A0A6J1C1A5_MOMCH</name>
<protein>
    <submittedName>
        <fullName evidence="4">Uncharacterized protein LOC111007463 isoform X1</fullName>
    </submittedName>
</protein>
<reference evidence="4" key="1">
    <citation type="submission" date="2025-08" db="UniProtKB">
        <authorList>
            <consortium name="RefSeq"/>
        </authorList>
    </citation>
    <scope>IDENTIFICATION</scope>
    <source>
        <strain evidence="4">OHB3-1</strain>
    </source>
</reference>
<evidence type="ECO:0000313" key="3">
    <source>
        <dbReference type="Proteomes" id="UP000504603"/>
    </source>
</evidence>